<name>A0ABU6UTM9_9FABA</name>
<accession>A0ABU6UTM9</accession>
<dbReference type="EMBL" id="JASCZI010122371">
    <property type="protein sequence ID" value="MED6164204.1"/>
    <property type="molecule type" value="Genomic_DNA"/>
</dbReference>
<evidence type="ECO:0000313" key="2">
    <source>
        <dbReference type="EMBL" id="MED6164204.1"/>
    </source>
</evidence>
<sequence length="108" mass="12705">MEKKKKCRTKDERGTLENTQECKKKRNKTRFPPPRHRLRIVESSTQQIFKAGRYRLQSSCRRPLVAFSSLPHRRLIAGSSLLVFRGVSPAHRRLPVSNEWMLKGEDFK</sequence>
<reference evidence="2 3" key="1">
    <citation type="journal article" date="2023" name="Plants (Basel)">
        <title>Bridging the Gap: Combining Genomics and Transcriptomics Approaches to Understand Stylosanthes scabra, an Orphan Legume from the Brazilian Caatinga.</title>
        <authorList>
            <person name="Ferreira-Neto J.R.C."/>
            <person name="da Silva M.D."/>
            <person name="Binneck E."/>
            <person name="de Melo N.F."/>
            <person name="da Silva R.H."/>
            <person name="de Melo A.L.T.M."/>
            <person name="Pandolfi V."/>
            <person name="Bustamante F.O."/>
            <person name="Brasileiro-Vidal A.C."/>
            <person name="Benko-Iseppon A.M."/>
        </authorList>
    </citation>
    <scope>NUCLEOTIDE SEQUENCE [LARGE SCALE GENOMIC DNA]</scope>
    <source>
        <tissue evidence="2">Leaves</tissue>
    </source>
</reference>
<feature type="compositionally biased region" description="Basic residues" evidence="1">
    <location>
        <begin position="23"/>
        <end position="32"/>
    </location>
</feature>
<feature type="region of interest" description="Disordered" evidence="1">
    <location>
        <begin position="1"/>
        <end position="32"/>
    </location>
</feature>
<feature type="compositionally biased region" description="Basic and acidic residues" evidence="1">
    <location>
        <begin position="1"/>
        <end position="15"/>
    </location>
</feature>
<comment type="caution">
    <text evidence="2">The sequence shown here is derived from an EMBL/GenBank/DDBJ whole genome shotgun (WGS) entry which is preliminary data.</text>
</comment>
<keyword evidence="3" id="KW-1185">Reference proteome</keyword>
<dbReference type="Proteomes" id="UP001341840">
    <property type="component" value="Unassembled WGS sequence"/>
</dbReference>
<evidence type="ECO:0000313" key="3">
    <source>
        <dbReference type="Proteomes" id="UP001341840"/>
    </source>
</evidence>
<evidence type="ECO:0000256" key="1">
    <source>
        <dbReference type="SAM" id="MobiDB-lite"/>
    </source>
</evidence>
<organism evidence="2 3">
    <name type="scientific">Stylosanthes scabra</name>
    <dbReference type="NCBI Taxonomy" id="79078"/>
    <lineage>
        <taxon>Eukaryota</taxon>
        <taxon>Viridiplantae</taxon>
        <taxon>Streptophyta</taxon>
        <taxon>Embryophyta</taxon>
        <taxon>Tracheophyta</taxon>
        <taxon>Spermatophyta</taxon>
        <taxon>Magnoliopsida</taxon>
        <taxon>eudicotyledons</taxon>
        <taxon>Gunneridae</taxon>
        <taxon>Pentapetalae</taxon>
        <taxon>rosids</taxon>
        <taxon>fabids</taxon>
        <taxon>Fabales</taxon>
        <taxon>Fabaceae</taxon>
        <taxon>Papilionoideae</taxon>
        <taxon>50 kb inversion clade</taxon>
        <taxon>dalbergioids sensu lato</taxon>
        <taxon>Dalbergieae</taxon>
        <taxon>Pterocarpus clade</taxon>
        <taxon>Stylosanthes</taxon>
    </lineage>
</organism>
<protein>
    <submittedName>
        <fullName evidence="2">Uncharacterized protein</fullName>
    </submittedName>
</protein>
<gene>
    <name evidence="2" type="ORF">PIB30_087465</name>
</gene>
<proteinExistence type="predicted"/>